<reference evidence="1" key="1">
    <citation type="submission" date="2021-01" db="EMBL/GenBank/DDBJ databases">
        <authorList>
            <person name="Corre E."/>
            <person name="Pelletier E."/>
            <person name="Niang G."/>
            <person name="Scheremetjew M."/>
            <person name="Finn R."/>
            <person name="Kale V."/>
            <person name="Holt S."/>
            <person name="Cochrane G."/>
            <person name="Meng A."/>
            <person name="Brown T."/>
            <person name="Cohen L."/>
        </authorList>
    </citation>
    <scope>NUCLEOTIDE SEQUENCE</scope>
    <source>
        <strain evidence="1">308</strain>
    </source>
</reference>
<evidence type="ECO:0000313" key="1">
    <source>
        <dbReference type="EMBL" id="CAD8890338.1"/>
    </source>
</evidence>
<sequence length="331" mass="36773">MHTTMRLFSSCASGIAWLNFAHLFFATDGIPQFRLELSEPPDTADPQCWRNGAKGPCRVETVVAYNDACTEYFDGSCDAYYLNPCFGPPGGSPKCTKPQLGSVIRRRLMDSTQTILTINGRPASSLKNVQFLPLYHYAAKVENYTIALTEVQEMSGHEIYLLDTHTGSSHLMNDGPFKFLGDPTDDLNDYPGIEDNGSDRYSLLVTPKPAGSCLPSPAPSACPSSSIVCRDITEKSKCNKYPDRCHYNKGKPKIYVCEGKKKKIREFDCTNVPEETGCEKYCRWDADGGVCAHKCDTEDKKECRGAVGSDDEKICKIQKEDNPDYETCLDK</sequence>
<name>A0A7S1BMW1_9STRA</name>
<gene>
    <name evidence="1" type="ORF">CHYS00102_LOCUS17543</name>
</gene>
<dbReference type="AlphaFoldDB" id="A0A7S1BMW1"/>
<protein>
    <submittedName>
        <fullName evidence="1">Uncharacterized protein</fullName>
    </submittedName>
</protein>
<dbReference type="EMBL" id="HBFR01024494">
    <property type="protein sequence ID" value="CAD8890338.1"/>
    <property type="molecule type" value="Transcribed_RNA"/>
</dbReference>
<organism evidence="1">
    <name type="scientific">Corethron hystrix</name>
    <dbReference type="NCBI Taxonomy" id="216773"/>
    <lineage>
        <taxon>Eukaryota</taxon>
        <taxon>Sar</taxon>
        <taxon>Stramenopiles</taxon>
        <taxon>Ochrophyta</taxon>
        <taxon>Bacillariophyta</taxon>
        <taxon>Coscinodiscophyceae</taxon>
        <taxon>Corethrophycidae</taxon>
        <taxon>Corethrales</taxon>
        <taxon>Corethraceae</taxon>
        <taxon>Corethron</taxon>
    </lineage>
</organism>
<proteinExistence type="predicted"/>
<accession>A0A7S1BMW1</accession>